<feature type="domain" description="DUF6950" evidence="1">
    <location>
        <begin position="7"/>
        <end position="85"/>
    </location>
</feature>
<protein>
    <recommendedName>
        <fullName evidence="1">DUF6950 domain-containing protein</fullName>
    </recommendedName>
</protein>
<gene>
    <name evidence="2" type="ORF">RGCCGE502_09345</name>
</gene>
<evidence type="ECO:0000259" key="1">
    <source>
        <dbReference type="Pfam" id="PF22262"/>
    </source>
</evidence>
<proteinExistence type="predicted"/>
<name>S3HKP0_9HYPH</name>
<evidence type="ECO:0000313" key="3">
    <source>
        <dbReference type="Proteomes" id="UP000014411"/>
    </source>
</evidence>
<dbReference type="InterPro" id="IPR053802">
    <property type="entry name" value="DUF6950"/>
</dbReference>
<dbReference type="AlphaFoldDB" id="S3HKP0"/>
<dbReference type="eggNOG" id="ENOG5032VH0">
    <property type="taxonomic scope" value="Bacteria"/>
</dbReference>
<keyword evidence="3" id="KW-1185">Reference proteome</keyword>
<dbReference type="EMBL" id="AEYE02000011">
    <property type="protein sequence ID" value="EPE98620.1"/>
    <property type="molecule type" value="Genomic_DNA"/>
</dbReference>
<dbReference type="RefSeq" id="WP_016553907.1">
    <property type="nucleotide sequence ID" value="NZ_AEYE02000011.1"/>
</dbReference>
<dbReference type="HOGENOM" id="CLU_153891_1_0_5"/>
<reference evidence="2 3" key="1">
    <citation type="journal article" date="2012" name="J. Bacteriol.">
        <title>Genome sequence of Rhizobium grahamii CCGE502, a broad-host-range symbiont with low nodulation competitiveness in Phaseolus vulgaris.</title>
        <authorList>
            <person name="Althabegoiti M.J."/>
            <person name="Lozano L."/>
            <person name="Torres-Tejerizo G."/>
            <person name="Ormeno-Orrillo E."/>
            <person name="Rogel M.A."/>
            <person name="Gonzalez V."/>
            <person name="Martinez-Romero E."/>
        </authorList>
    </citation>
    <scope>NUCLEOTIDE SEQUENCE [LARGE SCALE GENOMIC DNA]</scope>
    <source>
        <strain evidence="2 3">CCGE 502</strain>
    </source>
</reference>
<comment type="caution">
    <text evidence="2">The sequence shown here is derived from an EMBL/GenBank/DDBJ whole genome shotgun (WGS) entry which is preliminary data.</text>
</comment>
<dbReference type="Proteomes" id="UP000014411">
    <property type="component" value="Unassembled WGS sequence"/>
</dbReference>
<evidence type="ECO:0000313" key="2">
    <source>
        <dbReference type="EMBL" id="EPE98620.1"/>
    </source>
</evidence>
<dbReference type="STRING" id="990285.RGCCGE502_09345"/>
<organism evidence="2 3">
    <name type="scientific">Rhizobium grahamii CCGE 502</name>
    <dbReference type="NCBI Taxonomy" id="990285"/>
    <lineage>
        <taxon>Bacteria</taxon>
        <taxon>Pseudomonadati</taxon>
        <taxon>Pseudomonadota</taxon>
        <taxon>Alphaproteobacteria</taxon>
        <taxon>Hyphomicrobiales</taxon>
        <taxon>Rhizobiaceae</taxon>
        <taxon>Rhizobium/Agrobacterium group</taxon>
        <taxon>Rhizobium</taxon>
    </lineage>
</organism>
<dbReference type="Pfam" id="PF22262">
    <property type="entry name" value="DUF6950"/>
    <property type="match status" value="1"/>
</dbReference>
<sequence>MAELVAEKLAAFLATQSVRPWQPGTVDCCLFLADWAVWIGHRDPAAHLRGMYDSDDGFRAIIAAHQGVVPVVSQCVANINGKRVQRPSCGSVGVIGSPANINRQWGAIFDGERWLIRFRDEVGPIVARPLAIWKI</sequence>
<accession>S3HKP0</accession>